<dbReference type="PROSITE" id="PS51257">
    <property type="entry name" value="PROKAR_LIPOPROTEIN"/>
    <property type="match status" value="1"/>
</dbReference>
<proteinExistence type="predicted"/>
<name>A0AB39C2C1_9CAUD</name>
<protein>
    <recommendedName>
        <fullName evidence="2">Lipoprotein</fullName>
    </recommendedName>
</protein>
<evidence type="ECO:0000313" key="1">
    <source>
        <dbReference type="EMBL" id="XDJ01054.1"/>
    </source>
</evidence>
<sequence length="122" mass="12885">MKRITAITIAAAAVLGCSYVGEAGAVSCAVGIKNIQIQRNLGMYDSLPFDASMSQIMKDACKLGNRYKTGGMSQAAYDSMRAGVLQAVASNERADDVAKAQLVSIVSDLLDVGYFGQVVDRK</sequence>
<reference evidence="1" key="1">
    <citation type="submission" date="2024-06" db="EMBL/GenBank/DDBJ databases">
        <title>This phage originates from the Bacteriophage catalogue of the Bacteriophage Competence Centre, Department of Microbiology und Biotechnology, Max Rubner-Institut, Kiel, Germany.</title>
        <authorList>
            <person name="Sprotte S."/>
            <person name="Brinks E."/>
            <person name="Hille F."/>
        </authorList>
    </citation>
    <scope>NUCLEOTIDE SEQUENCE</scope>
</reference>
<dbReference type="EMBL" id="PP926510">
    <property type="protein sequence ID" value="XDJ01054.1"/>
    <property type="molecule type" value="Genomic_DNA"/>
</dbReference>
<organism evidence="1">
    <name type="scientific">Klebsiella phage PMBT64</name>
    <dbReference type="NCBI Taxonomy" id="3229740"/>
    <lineage>
        <taxon>Viruses</taxon>
        <taxon>Duplodnaviria</taxon>
        <taxon>Heunggongvirae</taxon>
        <taxon>Uroviricota</taxon>
        <taxon>Caudoviricetes</taxon>
    </lineage>
</organism>
<evidence type="ECO:0008006" key="2">
    <source>
        <dbReference type="Google" id="ProtNLM"/>
    </source>
</evidence>
<accession>A0AB39C2C1</accession>